<dbReference type="RefSeq" id="WP_095635660.1">
    <property type="nucleotide sequence ID" value="NZ_NSKC01000001.1"/>
</dbReference>
<keyword evidence="5" id="KW-1185">Reference proteome</keyword>
<dbReference type="Proteomes" id="UP000218083">
    <property type="component" value="Unassembled WGS sequence"/>
</dbReference>
<dbReference type="EMBL" id="NSKC01000001">
    <property type="protein sequence ID" value="PAU85548.1"/>
    <property type="molecule type" value="Genomic_DNA"/>
</dbReference>
<evidence type="ECO:0000256" key="1">
    <source>
        <dbReference type="SAM" id="MobiDB-lite"/>
    </source>
</evidence>
<feature type="region of interest" description="Disordered" evidence="1">
    <location>
        <begin position="33"/>
        <end position="79"/>
    </location>
</feature>
<proteinExistence type="predicted"/>
<dbReference type="AlphaFoldDB" id="A0A2A2FKR7"/>
<evidence type="ECO:0000313" key="4">
    <source>
        <dbReference type="EMBL" id="PAU85548.1"/>
    </source>
</evidence>
<accession>A0A2A2FKR7</accession>
<name>A0A2A2FKR7_9EURY</name>
<protein>
    <submittedName>
        <fullName evidence="4">Zinc ribbon domain-containing protein</fullName>
    </submittedName>
</protein>
<evidence type="ECO:0000259" key="3">
    <source>
        <dbReference type="Pfam" id="PF24463"/>
    </source>
</evidence>
<gene>
    <name evidence="4" type="ORF">CK500_02450</name>
</gene>
<reference evidence="4 5" key="1">
    <citation type="submission" date="2017-08" db="EMBL/GenBank/DDBJ databases">
        <title>The strain WRN001 was isolated from Binhai saline alkaline soil, Tianjin, China.</title>
        <authorList>
            <person name="Liu D."/>
            <person name="Zhang G."/>
        </authorList>
    </citation>
    <scope>NUCLEOTIDE SEQUENCE [LARGE SCALE GENOMIC DNA]</scope>
    <source>
        <strain evidence="4 5">WN019</strain>
    </source>
</reference>
<evidence type="ECO:0000313" key="5">
    <source>
        <dbReference type="Proteomes" id="UP000218083"/>
    </source>
</evidence>
<dbReference type="InterPro" id="IPR055999">
    <property type="entry name" value="DUF7577"/>
</dbReference>
<keyword evidence="2" id="KW-1133">Transmembrane helix</keyword>
<comment type="caution">
    <text evidence="4">The sequence shown here is derived from an EMBL/GenBank/DDBJ whole genome shotgun (WGS) entry which is preliminary data.</text>
</comment>
<organism evidence="4 5">
    <name type="scientific">Halorubrum salipaludis</name>
    <dbReference type="NCBI Taxonomy" id="2032630"/>
    <lineage>
        <taxon>Archaea</taxon>
        <taxon>Methanobacteriati</taxon>
        <taxon>Methanobacteriota</taxon>
        <taxon>Stenosarchaea group</taxon>
        <taxon>Halobacteria</taxon>
        <taxon>Halobacteriales</taxon>
        <taxon>Haloferacaceae</taxon>
        <taxon>Halorubrum</taxon>
    </lineage>
</organism>
<dbReference type="OrthoDB" id="330661at2157"/>
<dbReference type="Pfam" id="PF24463">
    <property type="entry name" value="DUF7577"/>
    <property type="match status" value="1"/>
</dbReference>
<keyword evidence="2" id="KW-0812">Transmembrane</keyword>
<sequence>MVDLGILYVAITGTLLLVALGVGIRVLRDVVGEARERHRKRRSGELERYTKDEEYDRVHRDPTEGGDGDGDGATSTPCPHCGADNDAAFDYCRRCASPLPPGG</sequence>
<feature type="domain" description="DUF7577" evidence="3">
    <location>
        <begin position="76"/>
        <end position="100"/>
    </location>
</feature>
<feature type="compositionally biased region" description="Basic and acidic residues" evidence="1">
    <location>
        <begin position="43"/>
        <end position="63"/>
    </location>
</feature>
<feature type="transmembrane region" description="Helical" evidence="2">
    <location>
        <begin position="6"/>
        <end position="27"/>
    </location>
</feature>
<keyword evidence="2" id="KW-0472">Membrane</keyword>
<evidence type="ECO:0000256" key="2">
    <source>
        <dbReference type="SAM" id="Phobius"/>
    </source>
</evidence>